<organism evidence="1 2">
    <name type="scientific">Candidatus Liptonbacteria bacterium RIFCSPLOWO2_01_FULL_52_25</name>
    <dbReference type="NCBI Taxonomy" id="1798650"/>
    <lineage>
        <taxon>Bacteria</taxon>
        <taxon>Candidatus Liptoniibacteriota</taxon>
    </lineage>
</organism>
<reference evidence="1 2" key="1">
    <citation type="journal article" date="2016" name="Nat. Commun.">
        <title>Thousands of microbial genomes shed light on interconnected biogeochemical processes in an aquifer system.</title>
        <authorList>
            <person name="Anantharaman K."/>
            <person name="Brown C.T."/>
            <person name="Hug L.A."/>
            <person name="Sharon I."/>
            <person name="Castelle C.J."/>
            <person name="Probst A.J."/>
            <person name="Thomas B.C."/>
            <person name="Singh A."/>
            <person name="Wilkins M.J."/>
            <person name="Karaoz U."/>
            <person name="Brodie E.L."/>
            <person name="Williams K.H."/>
            <person name="Hubbard S.S."/>
            <person name="Banfield J.F."/>
        </authorList>
    </citation>
    <scope>NUCLEOTIDE SEQUENCE [LARGE SCALE GENOMIC DNA]</scope>
</reference>
<dbReference type="AlphaFoldDB" id="A0A1G2CDU8"/>
<protein>
    <submittedName>
        <fullName evidence="1">Uncharacterized protein</fullName>
    </submittedName>
</protein>
<dbReference type="EMBL" id="MHLA01000014">
    <property type="protein sequence ID" value="OGY99572.1"/>
    <property type="molecule type" value="Genomic_DNA"/>
</dbReference>
<accession>A0A1G2CDU8</accession>
<dbReference type="STRING" id="1798650.A2945_02920"/>
<evidence type="ECO:0000313" key="1">
    <source>
        <dbReference type="EMBL" id="OGY99572.1"/>
    </source>
</evidence>
<dbReference type="Proteomes" id="UP000178880">
    <property type="component" value="Unassembled WGS sequence"/>
</dbReference>
<name>A0A1G2CDU8_9BACT</name>
<proteinExistence type="predicted"/>
<evidence type="ECO:0000313" key="2">
    <source>
        <dbReference type="Proteomes" id="UP000178880"/>
    </source>
</evidence>
<comment type="caution">
    <text evidence="1">The sequence shown here is derived from an EMBL/GenBank/DDBJ whole genome shotgun (WGS) entry which is preliminary data.</text>
</comment>
<gene>
    <name evidence="1" type="ORF">A2945_02920</name>
</gene>
<sequence>MLGIAAIKPIGEDAVRVITINETTIVVNDVAPKLPLDGAQVESHTGNGWVVVEKRTDGLYVGGNKVVLYLSRRQQGSKSLNGYELRDEPTRKPVFNANLLDALLENPHLIPEDWKKDGEGYTRHIFFWGTIYRSPGGDPFVYSLFWSDDGWHRGSRFLLDVWNVARPAALRAVPTGRQAS</sequence>